<reference evidence="2 5" key="2">
    <citation type="journal article" date="2019" name="Nat. Med.">
        <title>A library of human gut bacterial isolates paired with longitudinal multiomics data enables mechanistic microbiome research.</title>
        <authorList>
            <person name="Poyet M."/>
            <person name="Groussin M."/>
            <person name="Gibbons S.M."/>
            <person name="Avila-Pacheco J."/>
            <person name="Jiang X."/>
            <person name="Kearney S.M."/>
            <person name="Perrotta A.R."/>
            <person name="Berdy B."/>
            <person name="Zhao S."/>
            <person name="Lieberman T.D."/>
            <person name="Swanson P.K."/>
            <person name="Smith M."/>
            <person name="Roesemann S."/>
            <person name="Alexander J.E."/>
            <person name="Rich S.A."/>
            <person name="Livny J."/>
            <person name="Vlamakis H."/>
            <person name="Clish C."/>
            <person name="Bullock K."/>
            <person name="Deik A."/>
            <person name="Scott J."/>
            <person name="Pierce K.A."/>
            <person name="Xavier R.J."/>
            <person name="Alm E.J."/>
        </authorList>
    </citation>
    <scope>NUCLEOTIDE SEQUENCE [LARGE SCALE GENOMIC DNA]</scope>
    <source>
        <strain evidence="2 5">BIOML-A111</strain>
    </source>
</reference>
<sequence>MKEKYRVKCLHRYCDDNVMLARSKAEALFLIRAYERESAKVGLVVKANSCIAPIGTETKNGNKKHRKRKRSKRKKD</sequence>
<protein>
    <recommendedName>
        <fullName evidence="6">Reverse transcriptase domain-containing protein</fullName>
    </recommendedName>
</protein>
<evidence type="ECO:0000313" key="4">
    <source>
        <dbReference type="Proteomes" id="UP000286392"/>
    </source>
</evidence>
<feature type="region of interest" description="Disordered" evidence="1">
    <location>
        <begin position="54"/>
        <end position="76"/>
    </location>
</feature>
<name>A0A3E4KJC2_PHOVU</name>
<accession>A0A3E4KJC2</accession>
<reference evidence="3 4" key="1">
    <citation type="submission" date="2018-08" db="EMBL/GenBank/DDBJ databases">
        <title>A genome reference for cultivated species of the human gut microbiota.</title>
        <authorList>
            <person name="Zou Y."/>
            <person name="Xue W."/>
            <person name="Luo G."/>
        </authorList>
    </citation>
    <scope>NUCLEOTIDE SEQUENCE [LARGE SCALE GENOMIC DNA]</scope>
    <source>
        <strain evidence="3 4">AF39-8AT</strain>
    </source>
</reference>
<dbReference type="Proteomes" id="UP000437431">
    <property type="component" value="Unassembled WGS sequence"/>
</dbReference>
<organism evidence="2 5">
    <name type="scientific">Phocaeicola vulgatus</name>
    <name type="common">Bacteroides vulgatus</name>
    <dbReference type="NCBI Taxonomy" id="821"/>
    <lineage>
        <taxon>Bacteria</taxon>
        <taxon>Pseudomonadati</taxon>
        <taxon>Bacteroidota</taxon>
        <taxon>Bacteroidia</taxon>
        <taxon>Bacteroidales</taxon>
        <taxon>Bacteroidaceae</taxon>
        <taxon>Phocaeicola</taxon>
    </lineage>
</organism>
<evidence type="ECO:0000256" key="1">
    <source>
        <dbReference type="SAM" id="MobiDB-lite"/>
    </source>
</evidence>
<dbReference type="Proteomes" id="UP000286392">
    <property type="component" value="Unassembled WGS sequence"/>
</dbReference>
<evidence type="ECO:0008006" key="6">
    <source>
        <dbReference type="Google" id="ProtNLM"/>
    </source>
</evidence>
<evidence type="ECO:0000313" key="3">
    <source>
        <dbReference type="EMBL" id="RHK85970.1"/>
    </source>
</evidence>
<feature type="compositionally biased region" description="Basic residues" evidence="1">
    <location>
        <begin position="61"/>
        <end position="76"/>
    </location>
</feature>
<evidence type="ECO:0000313" key="5">
    <source>
        <dbReference type="Proteomes" id="UP000437431"/>
    </source>
</evidence>
<gene>
    <name evidence="3" type="ORF">DW043_13985</name>
    <name evidence="2" type="ORF">GAY79_01525</name>
</gene>
<dbReference type="AlphaFoldDB" id="A0A3E4KJC2"/>
<dbReference type="EMBL" id="WDAY01000002">
    <property type="protein sequence ID" value="KAB6563856.1"/>
    <property type="molecule type" value="Genomic_DNA"/>
</dbReference>
<dbReference type="EMBL" id="QROB01000020">
    <property type="protein sequence ID" value="RHK85970.1"/>
    <property type="molecule type" value="Genomic_DNA"/>
</dbReference>
<comment type="caution">
    <text evidence="2">The sequence shown here is derived from an EMBL/GenBank/DDBJ whole genome shotgun (WGS) entry which is preliminary data.</text>
</comment>
<proteinExistence type="predicted"/>
<evidence type="ECO:0000313" key="2">
    <source>
        <dbReference type="EMBL" id="KAB6563856.1"/>
    </source>
</evidence>